<evidence type="ECO:0000313" key="2">
    <source>
        <dbReference type="EMBL" id="SPZ88464.1"/>
    </source>
</evidence>
<keyword evidence="1" id="KW-0472">Membrane</keyword>
<feature type="transmembrane region" description="Helical" evidence="1">
    <location>
        <begin position="117"/>
        <end position="138"/>
    </location>
</feature>
<dbReference type="Proteomes" id="UP000251241">
    <property type="component" value="Unassembled WGS sequence"/>
</dbReference>
<evidence type="ECO:0000256" key="1">
    <source>
        <dbReference type="SAM" id="Phobius"/>
    </source>
</evidence>
<keyword evidence="1" id="KW-1133">Transmembrane helix</keyword>
<dbReference type="AlphaFoldDB" id="A0A2X2J497"/>
<evidence type="ECO:0000313" key="3">
    <source>
        <dbReference type="Proteomes" id="UP000251241"/>
    </source>
</evidence>
<reference evidence="2 3" key="1">
    <citation type="submission" date="2018-06" db="EMBL/GenBank/DDBJ databases">
        <authorList>
            <consortium name="Pathogen Informatics"/>
            <person name="Doyle S."/>
        </authorList>
    </citation>
    <scope>NUCLEOTIDE SEQUENCE [LARGE SCALE GENOMIC DNA]</scope>
    <source>
        <strain evidence="2 3">NCTC11343</strain>
    </source>
</reference>
<feature type="transmembrane region" description="Helical" evidence="1">
    <location>
        <begin position="48"/>
        <end position="66"/>
    </location>
</feature>
<dbReference type="EMBL" id="UAUU01000009">
    <property type="protein sequence ID" value="SPZ88464.1"/>
    <property type="molecule type" value="Genomic_DNA"/>
</dbReference>
<feature type="transmembrane region" description="Helical" evidence="1">
    <location>
        <begin position="20"/>
        <end position="41"/>
    </location>
</feature>
<protein>
    <submittedName>
        <fullName evidence="2">Uncharacterized protein</fullName>
    </submittedName>
</protein>
<sequence>MYLNNLRLNKIWTSPTIMTWLSYATKAISLVVVIPLILNRFNPAEISLWYLFSSIFVLLSLADMGFRQTFVRIISYAYGGVKDFSAIGTTKEDSDNLDEIPINWALLEDIFSAMKTIYKYLAVLLLVLLLSIGTYLLIKPISLVENHKGAWISWG</sequence>
<name>A0A2X2J497_SPHMU</name>
<proteinExistence type="predicted"/>
<gene>
    <name evidence="2" type="ORF">NCTC11343_03501</name>
</gene>
<organism evidence="2 3">
    <name type="scientific">Sphingobacterium multivorum</name>
    <dbReference type="NCBI Taxonomy" id="28454"/>
    <lineage>
        <taxon>Bacteria</taxon>
        <taxon>Pseudomonadati</taxon>
        <taxon>Bacteroidota</taxon>
        <taxon>Sphingobacteriia</taxon>
        <taxon>Sphingobacteriales</taxon>
        <taxon>Sphingobacteriaceae</taxon>
        <taxon>Sphingobacterium</taxon>
    </lineage>
</organism>
<accession>A0A2X2J497</accession>
<keyword evidence="1" id="KW-0812">Transmembrane</keyword>
<dbReference type="RefSeq" id="WP_112375317.1">
    <property type="nucleotide sequence ID" value="NZ_UAUU01000009.1"/>
</dbReference>